<evidence type="ECO:0000256" key="1">
    <source>
        <dbReference type="SAM" id="MobiDB-lite"/>
    </source>
</evidence>
<dbReference type="HOGENOM" id="CLU_582870_0_0_1"/>
<sequence>MDASSKEESASGKATESFWKIEDNIKEVEEEEQEKVPRITPVVGDKRPYTVLGDDDENISEQDLETDMAVSSAQMACNFWNKIFSEKNILDDVKPVKKMPATISGKSRSNWKDFSSWLQSSKHLLQILNVSHSKSWCHPLPQSQNEEASDIANAGETIVGSSGCPILMSVPQNDPSDKFQATPMPDLTPEETVLQSEAQVWVSPLNDEEDEAEEQPIYLRITPFKLLHHVNKIIIPSLGFDIGAEKISISCARHWLIKLGYAMKEVKKGMYVDGHERADMIEYRKKFLKEVEKNAQDEDLEPIEPSLPPGEKLHIPVYHDEKKREGHAIHISDFIIEQTGCITLNEEQLQFNNQLLPGQKLEFTDAQEIMYPSKNSDGWCNMEKLIVQVKWMISIFERMHPGAVGEFFFDQSSAHGAYAPDALNAKEMNLRPGDKQRSMHFNIYSYGQSQSNLPWNATGHEFPNGSLIR</sequence>
<name>A0A0C9U7I8_SPHS4</name>
<dbReference type="EMBL" id="KN837438">
    <property type="protein sequence ID" value="KIJ25047.1"/>
    <property type="molecule type" value="Genomic_DNA"/>
</dbReference>
<accession>A0A0C9U7I8</accession>
<evidence type="ECO:0000313" key="2">
    <source>
        <dbReference type="EMBL" id="KIJ25047.1"/>
    </source>
</evidence>
<dbReference type="Proteomes" id="UP000054279">
    <property type="component" value="Unassembled WGS sequence"/>
</dbReference>
<reference evidence="2 3" key="1">
    <citation type="submission" date="2014-06" db="EMBL/GenBank/DDBJ databases">
        <title>Evolutionary Origins and Diversification of the Mycorrhizal Mutualists.</title>
        <authorList>
            <consortium name="DOE Joint Genome Institute"/>
            <consortium name="Mycorrhizal Genomics Consortium"/>
            <person name="Kohler A."/>
            <person name="Kuo A."/>
            <person name="Nagy L.G."/>
            <person name="Floudas D."/>
            <person name="Copeland A."/>
            <person name="Barry K.W."/>
            <person name="Cichocki N."/>
            <person name="Veneault-Fourrey C."/>
            <person name="LaButti K."/>
            <person name="Lindquist E.A."/>
            <person name="Lipzen A."/>
            <person name="Lundell T."/>
            <person name="Morin E."/>
            <person name="Murat C."/>
            <person name="Riley R."/>
            <person name="Ohm R."/>
            <person name="Sun H."/>
            <person name="Tunlid A."/>
            <person name="Henrissat B."/>
            <person name="Grigoriev I.V."/>
            <person name="Hibbett D.S."/>
            <person name="Martin F."/>
        </authorList>
    </citation>
    <scope>NUCLEOTIDE SEQUENCE [LARGE SCALE GENOMIC DNA]</scope>
    <source>
        <strain evidence="2 3">SS14</strain>
    </source>
</reference>
<dbReference type="AlphaFoldDB" id="A0A0C9U7I8"/>
<evidence type="ECO:0000313" key="3">
    <source>
        <dbReference type="Proteomes" id="UP000054279"/>
    </source>
</evidence>
<keyword evidence="3" id="KW-1185">Reference proteome</keyword>
<dbReference type="PANTHER" id="PTHR35871">
    <property type="entry name" value="EXPRESSED PROTEIN"/>
    <property type="match status" value="1"/>
</dbReference>
<gene>
    <name evidence="2" type="ORF">M422DRAFT_274056</name>
</gene>
<organism evidence="2 3">
    <name type="scientific">Sphaerobolus stellatus (strain SS14)</name>
    <dbReference type="NCBI Taxonomy" id="990650"/>
    <lineage>
        <taxon>Eukaryota</taxon>
        <taxon>Fungi</taxon>
        <taxon>Dikarya</taxon>
        <taxon>Basidiomycota</taxon>
        <taxon>Agaricomycotina</taxon>
        <taxon>Agaricomycetes</taxon>
        <taxon>Phallomycetidae</taxon>
        <taxon>Geastrales</taxon>
        <taxon>Sphaerobolaceae</taxon>
        <taxon>Sphaerobolus</taxon>
    </lineage>
</organism>
<proteinExistence type="predicted"/>
<dbReference type="PANTHER" id="PTHR35871:SF1">
    <property type="entry name" value="CXC1-LIKE CYSTEINE CLUSTER ASSOCIATED WITH KDZ TRANSPOSASES DOMAIN-CONTAINING PROTEIN"/>
    <property type="match status" value="1"/>
</dbReference>
<dbReference type="OrthoDB" id="2448168at2759"/>
<protein>
    <submittedName>
        <fullName evidence="2">Uncharacterized protein</fullName>
    </submittedName>
</protein>
<feature type="region of interest" description="Disordered" evidence="1">
    <location>
        <begin position="29"/>
        <end position="49"/>
    </location>
</feature>